<dbReference type="SMART" id="SM00283">
    <property type="entry name" value="MA"/>
    <property type="match status" value="1"/>
</dbReference>
<feature type="domain" description="Methyl-accepting transducer" evidence="4">
    <location>
        <begin position="51"/>
        <end position="281"/>
    </location>
</feature>
<dbReference type="OrthoDB" id="9807021at2"/>
<protein>
    <submittedName>
        <fullName evidence="5">Methyl-accepting chemotaxis protein</fullName>
    </submittedName>
</protein>
<keyword evidence="3" id="KW-0175">Coiled coil</keyword>
<dbReference type="Proteomes" id="UP000198650">
    <property type="component" value="Unassembled WGS sequence"/>
</dbReference>
<gene>
    <name evidence="5" type="ORF">SAMN05192569_100597</name>
</gene>
<dbReference type="STRING" id="186116.SAMN05192569_100597"/>
<evidence type="ECO:0000256" key="3">
    <source>
        <dbReference type="SAM" id="Coils"/>
    </source>
</evidence>
<evidence type="ECO:0000259" key="4">
    <source>
        <dbReference type="PROSITE" id="PS50111"/>
    </source>
</evidence>
<dbReference type="RefSeq" id="WP_090948301.1">
    <property type="nucleotide sequence ID" value="NZ_FOJS01000005.1"/>
</dbReference>
<dbReference type="PROSITE" id="PS50111">
    <property type="entry name" value="CHEMOTAXIS_TRANSDUC_2"/>
    <property type="match status" value="1"/>
</dbReference>
<sequence length="322" mass="36562">MFRLWKVEQWKNENQQLKSRLEDAEKQLVEKEAMMQMLIDDLFTELGEAIQQHEFVNSQHHALGELVERIKEKVDNVNALSKSSCETSNFLLEQGKDLVESTRHMVKESESGIRMAGEVEEIMKKLGGEMHATSETMQGLRTRSKEIEQIVKVIKEIADQTNLLALNASIEAARAGEHGKGFSVVAAEVKKLAEHTADSTESIHQLIDMVQKDIHQSLQQMETVSAMIKTAVHMSVETSKKLMAILQIIRDVEKHIEQVLNDIRKQHHSAGEVTEQIAQSADIFHQARQMILQHIADANVIDEKLEKGMRQLKTWQSINCAD</sequence>
<accession>A0A1I0SUV3</accession>
<dbReference type="PANTHER" id="PTHR32089:SF112">
    <property type="entry name" value="LYSOZYME-LIKE PROTEIN-RELATED"/>
    <property type="match status" value="1"/>
</dbReference>
<dbReference type="Gene3D" id="1.10.287.950">
    <property type="entry name" value="Methyl-accepting chemotaxis protein"/>
    <property type="match status" value="1"/>
</dbReference>
<feature type="coiled-coil region" evidence="3">
    <location>
        <begin position="7"/>
        <end position="41"/>
    </location>
</feature>
<dbReference type="GO" id="GO:0007165">
    <property type="term" value="P:signal transduction"/>
    <property type="evidence" value="ECO:0007669"/>
    <property type="project" value="UniProtKB-KW"/>
</dbReference>
<name>A0A1I0SUV3_9BACL</name>
<dbReference type="SUPFAM" id="SSF58104">
    <property type="entry name" value="Methyl-accepting chemotaxis protein (MCP) signaling domain"/>
    <property type="match status" value="1"/>
</dbReference>
<evidence type="ECO:0000256" key="1">
    <source>
        <dbReference type="ARBA" id="ARBA00023224"/>
    </source>
</evidence>
<dbReference type="GO" id="GO:0016020">
    <property type="term" value="C:membrane"/>
    <property type="evidence" value="ECO:0007669"/>
    <property type="project" value="InterPro"/>
</dbReference>
<evidence type="ECO:0000313" key="5">
    <source>
        <dbReference type="EMBL" id="SFA43177.1"/>
    </source>
</evidence>
<evidence type="ECO:0000313" key="6">
    <source>
        <dbReference type="Proteomes" id="UP000198650"/>
    </source>
</evidence>
<dbReference type="InterPro" id="IPR004089">
    <property type="entry name" value="MCPsignal_dom"/>
</dbReference>
<dbReference type="PANTHER" id="PTHR32089">
    <property type="entry name" value="METHYL-ACCEPTING CHEMOTAXIS PROTEIN MCPB"/>
    <property type="match status" value="1"/>
</dbReference>
<dbReference type="EMBL" id="FOJS01000005">
    <property type="protein sequence ID" value="SFA43177.1"/>
    <property type="molecule type" value="Genomic_DNA"/>
</dbReference>
<keyword evidence="1 2" id="KW-0807">Transducer</keyword>
<proteinExistence type="predicted"/>
<dbReference type="Pfam" id="PF00015">
    <property type="entry name" value="MCPsignal"/>
    <property type="match status" value="1"/>
</dbReference>
<reference evidence="6" key="1">
    <citation type="submission" date="2016-10" db="EMBL/GenBank/DDBJ databases">
        <authorList>
            <person name="Varghese N."/>
            <person name="Submissions S."/>
        </authorList>
    </citation>
    <scope>NUCLEOTIDE SEQUENCE [LARGE SCALE GENOMIC DNA]</scope>
    <source>
        <strain evidence="6">M1</strain>
    </source>
</reference>
<keyword evidence="6" id="KW-1185">Reference proteome</keyword>
<dbReference type="AlphaFoldDB" id="A0A1I0SUV3"/>
<organism evidence="5 6">
    <name type="scientific">Parageobacillus thermantarcticus</name>
    <dbReference type="NCBI Taxonomy" id="186116"/>
    <lineage>
        <taxon>Bacteria</taxon>
        <taxon>Bacillati</taxon>
        <taxon>Bacillota</taxon>
        <taxon>Bacilli</taxon>
        <taxon>Bacillales</taxon>
        <taxon>Anoxybacillaceae</taxon>
        <taxon>Parageobacillus</taxon>
    </lineage>
</organism>
<evidence type="ECO:0000256" key="2">
    <source>
        <dbReference type="PROSITE-ProRule" id="PRU00284"/>
    </source>
</evidence>